<accession>A0A8J8T554</accession>
<dbReference type="InterPro" id="IPR057983">
    <property type="entry name" value="NAA35-like_N"/>
</dbReference>
<keyword evidence="7" id="KW-1185">Reference proteome</keyword>
<keyword evidence="3" id="KW-0963">Cytoplasm</keyword>
<dbReference type="InterPro" id="IPR007244">
    <property type="entry name" value="Naa35_N"/>
</dbReference>
<dbReference type="AlphaFoldDB" id="A0A8J8T554"/>
<evidence type="ECO:0000313" key="6">
    <source>
        <dbReference type="EMBL" id="TNV82654.1"/>
    </source>
</evidence>
<dbReference type="GO" id="GO:0031417">
    <property type="term" value="C:NatC complex"/>
    <property type="evidence" value="ECO:0007669"/>
    <property type="project" value="InterPro"/>
</dbReference>
<dbReference type="Pfam" id="PF25789">
    <property type="entry name" value="TPR_NAA35"/>
    <property type="match status" value="1"/>
</dbReference>
<evidence type="ECO:0000256" key="3">
    <source>
        <dbReference type="ARBA" id="ARBA00022490"/>
    </source>
</evidence>
<dbReference type="PANTHER" id="PTHR21373">
    <property type="entry name" value="GLUCOSE REPRESSIBLE PROTEIN MAK10"/>
    <property type="match status" value="1"/>
</dbReference>
<proteinExistence type="inferred from homology"/>
<dbReference type="EMBL" id="RRYP01004708">
    <property type="protein sequence ID" value="TNV82654.1"/>
    <property type="molecule type" value="Genomic_DNA"/>
</dbReference>
<evidence type="ECO:0000259" key="5">
    <source>
        <dbReference type="Pfam" id="PF25789"/>
    </source>
</evidence>
<dbReference type="PANTHER" id="PTHR21373:SF0">
    <property type="entry name" value="N-ALPHA-ACETYLTRANSFERASE 35, NATC AUXILIARY SUBUNIT"/>
    <property type="match status" value="1"/>
</dbReference>
<evidence type="ECO:0000259" key="4">
    <source>
        <dbReference type="Pfam" id="PF04112"/>
    </source>
</evidence>
<reference evidence="6" key="1">
    <citation type="submission" date="2019-06" db="EMBL/GenBank/DDBJ databases">
        <authorList>
            <person name="Zheng W."/>
        </authorList>
    </citation>
    <scope>NUCLEOTIDE SEQUENCE</scope>
    <source>
        <strain evidence="6">QDHG01</strain>
    </source>
</reference>
<organism evidence="6 7">
    <name type="scientific">Halteria grandinella</name>
    <dbReference type="NCBI Taxonomy" id="5974"/>
    <lineage>
        <taxon>Eukaryota</taxon>
        <taxon>Sar</taxon>
        <taxon>Alveolata</taxon>
        <taxon>Ciliophora</taxon>
        <taxon>Intramacronucleata</taxon>
        <taxon>Spirotrichea</taxon>
        <taxon>Stichotrichia</taxon>
        <taxon>Sporadotrichida</taxon>
        <taxon>Halteriidae</taxon>
        <taxon>Halteria</taxon>
    </lineage>
</organism>
<evidence type="ECO:0000313" key="7">
    <source>
        <dbReference type="Proteomes" id="UP000785679"/>
    </source>
</evidence>
<dbReference type="InterPro" id="IPR057982">
    <property type="entry name" value="TPR_NAA35"/>
</dbReference>
<evidence type="ECO:0000256" key="2">
    <source>
        <dbReference type="ARBA" id="ARBA00006289"/>
    </source>
</evidence>
<comment type="caution">
    <text evidence="6">The sequence shown here is derived from an EMBL/GenBank/DDBJ whole genome shotgun (WGS) entry which is preliminary data.</text>
</comment>
<dbReference type="Proteomes" id="UP000785679">
    <property type="component" value="Unassembled WGS sequence"/>
</dbReference>
<comment type="similarity">
    <text evidence="2">Belongs to the MAK10 family.</text>
</comment>
<dbReference type="Pfam" id="PF04112">
    <property type="entry name" value="Mak10"/>
    <property type="match status" value="1"/>
</dbReference>
<gene>
    <name evidence="6" type="ORF">FGO68_gene7836</name>
</gene>
<comment type="subcellular location">
    <subcellularLocation>
        <location evidence="1">Cytoplasm</location>
    </subcellularLocation>
</comment>
<dbReference type="OrthoDB" id="286286at2759"/>
<evidence type="ECO:0000256" key="1">
    <source>
        <dbReference type="ARBA" id="ARBA00004496"/>
    </source>
</evidence>
<feature type="domain" description="NAA35-like TPR repeats" evidence="5">
    <location>
        <begin position="429"/>
        <end position="753"/>
    </location>
</feature>
<feature type="domain" description="NAA35-like N-terminal" evidence="4">
    <location>
        <begin position="70"/>
        <end position="155"/>
    </location>
</feature>
<protein>
    <submittedName>
        <fullName evidence="6">Uncharacterized protein</fullName>
    </submittedName>
</protein>
<sequence>MLTKAILNIITMESLPAASIELKPLTRRDVYNLMIELESQDPHSPDADLEDVTDLVFSALDCLSDCDFLAKPNFDLNETMSAFEAMDPKMDMRLKRNEVKHPVKLIKEGTLVVDRELNPKELAALLDEFFVQIATWQGQTAQLQQTVYSCQYLTRREYYEKHNPLLIPYIEAFHYIVFTFYQAARNSLTMRDEDISFPPSIQPDHKQSLKQIYTALQENLEKLSTAATTKEIVQIAAHMKMMNALLLIVENVIQRETVQREILNELEEKIKVAKKKGKGKGKKEVKISEEEKWVQASSFPSLIRQLKEAIGQIGLGEQGTDLHKWAASLFGEEIIAALPMTNAKKKFTKLSFPESISLFTKIVSQLEYLDQSIVSSTTYFEEFIHKLQHLSSQRPCSLVHFLSERSIITEQKDGESFLFPMGQKSLPVDDFMTKGVREIYPFVTKYKDTAEFQEFFHRYSLVVRELVYKALRNQSRQRRAIPKYYEDFKILFNDANAYDNMILSRTGQQPREGNTVALTMAINLVLNSSLELFNRGFELDLYGMHEHAMVYSQLKYLYQLLVMNRKSMILGMCGDEAGSKGYINLEDLQQSSEAFKQRRRKFSLVQKLICDEYELYKALFRIVSGMEHLFFFFEREGIIVNIIDKQGVEKQVYDNRFGVLAELPFPKYKDYDEFVHERGGNLQDQDPLKIQEQAKTALTEGKNMLARLIQTEDEMRCNTLLPKASLEQLQRIAVMNSLSMTKASMFGKEASARVNREGSVYWLPLIEVEKRVAAKK</sequence>
<name>A0A8J8T554_HALGN</name>